<accession>A0A7W4J377</accession>
<feature type="region of interest" description="Disordered" evidence="2">
    <location>
        <begin position="399"/>
        <end position="442"/>
    </location>
</feature>
<comment type="caution">
    <text evidence="4">The sequence shown here is derived from an EMBL/GenBank/DDBJ whole genome shotgun (WGS) entry which is preliminary data.</text>
</comment>
<dbReference type="CDD" id="cd16406">
    <property type="entry name" value="ParB_N_like"/>
    <property type="match status" value="1"/>
</dbReference>
<dbReference type="Pfam" id="PF02195">
    <property type="entry name" value="ParB_N"/>
    <property type="match status" value="1"/>
</dbReference>
<feature type="compositionally biased region" description="Acidic residues" evidence="2">
    <location>
        <begin position="420"/>
        <end position="439"/>
    </location>
</feature>
<dbReference type="SUPFAM" id="SSF110849">
    <property type="entry name" value="ParB/Sulfiredoxin"/>
    <property type="match status" value="1"/>
</dbReference>
<evidence type="ECO:0000313" key="5">
    <source>
        <dbReference type="Proteomes" id="UP000577891"/>
    </source>
</evidence>
<reference evidence="4 5" key="1">
    <citation type="submission" date="2020-04" db="EMBL/GenBank/DDBJ databases">
        <title>Description of novel Gluconacetobacter.</title>
        <authorList>
            <person name="Sombolestani A."/>
        </authorList>
    </citation>
    <scope>NUCLEOTIDE SEQUENCE [LARGE SCALE GENOMIC DNA]</scope>
    <source>
        <strain evidence="4 5">LMG 27724</strain>
    </source>
</reference>
<dbReference type="GO" id="GO:0007059">
    <property type="term" value="P:chromosome segregation"/>
    <property type="evidence" value="ECO:0007669"/>
    <property type="project" value="TreeGrafter"/>
</dbReference>
<protein>
    <submittedName>
        <fullName evidence="4">ParB N-terminal domain-containing protein</fullName>
    </submittedName>
</protein>
<feature type="domain" description="ParB-like N-terminal" evidence="3">
    <location>
        <begin position="14"/>
        <end position="118"/>
    </location>
</feature>
<evidence type="ECO:0000313" key="4">
    <source>
        <dbReference type="EMBL" id="MBB2173826.1"/>
    </source>
</evidence>
<dbReference type="RefSeq" id="WP_182980309.1">
    <property type="nucleotide sequence ID" value="NZ_BAABGB010000020.1"/>
</dbReference>
<dbReference type="FunFam" id="3.90.1530.30:FF:000002">
    <property type="entry name" value="Chromosome partitioning protein ParB"/>
    <property type="match status" value="1"/>
</dbReference>
<dbReference type="EMBL" id="JABEQE010000020">
    <property type="protein sequence ID" value="MBB2173826.1"/>
    <property type="molecule type" value="Genomic_DNA"/>
</dbReference>
<feature type="compositionally biased region" description="Acidic residues" evidence="2">
    <location>
        <begin position="399"/>
        <end position="410"/>
    </location>
</feature>
<dbReference type="SUPFAM" id="SSF109709">
    <property type="entry name" value="KorB DNA-binding domain-like"/>
    <property type="match status" value="1"/>
</dbReference>
<dbReference type="AlphaFoldDB" id="A0A7W4J377"/>
<dbReference type="Proteomes" id="UP000577891">
    <property type="component" value="Unassembled WGS sequence"/>
</dbReference>
<dbReference type="InterPro" id="IPR050336">
    <property type="entry name" value="Chromosome_partition/occlusion"/>
</dbReference>
<dbReference type="InterPro" id="IPR036086">
    <property type="entry name" value="ParB/Sulfiredoxin_sf"/>
</dbReference>
<organism evidence="4 5">
    <name type="scientific">Gluconacetobacter asukensis</name>
    <dbReference type="NCBI Taxonomy" id="1017181"/>
    <lineage>
        <taxon>Bacteria</taxon>
        <taxon>Pseudomonadati</taxon>
        <taxon>Pseudomonadota</taxon>
        <taxon>Alphaproteobacteria</taxon>
        <taxon>Acetobacterales</taxon>
        <taxon>Acetobacteraceae</taxon>
        <taxon>Gluconacetobacter</taxon>
    </lineage>
</organism>
<dbReference type="FunFam" id="1.10.10.2830:FF:000001">
    <property type="entry name" value="Chromosome partitioning protein ParB"/>
    <property type="match status" value="1"/>
</dbReference>
<dbReference type="SMART" id="SM00470">
    <property type="entry name" value="ParB"/>
    <property type="match status" value="1"/>
</dbReference>
<dbReference type="Gene3D" id="1.10.10.2830">
    <property type="match status" value="1"/>
</dbReference>
<proteinExistence type="inferred from homology"/>
<dbReference type="Gene3D" id="3.90.1530.30">
    <property type="match status" value="1"/>
</dbReference>
<sequence>MASAIQKIALNASRDIPFNKLVLSQSNVRRVKAGQSIEELARDIERRGLLQSLNVRPVLNGEGVETGTYEVPAGGRRFRALELLVKQKKLAKTAPVPCVVREVGSAILAQDDSLAENVQRVALHPLDQFRAFREMLEKGMSEEEIAAAFFVLPAVVKQRLRLMTVSDKLLDIYEQDGMKLEQLMAFSISDDHARQEQVWEIIAQSHNREPYLIRRMLTEKTVRASDRRVRFIGLDAYVAAGGHVMRDLFEADDGGWLDDPTLLDRLVMEKLTSAAEDIRAEGWKWVETALSFPWGHARGFARIEGTPVVLSEEEVARLTALHSEQEAIEAEYAQADEFPEDIDIWLGEIEQAIEALEERPVSFDPADMARAGAFVSLDTDGTLLVERGFVLPEDMLADSDDAHDESEGYDDTVVHHGAGDDGEGDGTEGAPDIEPEEEDGLKPLSDRVLTELTAWRTLALRDAFAGNPHIALTELLHTLVRDLYWQVSGTDCLEAYVREISLSIHSPDMPGSLPAYALRQRNEGWKHDLPEDENALWQWLDGLDDTSRLALLAHCLSFGVNALYERMPPYGAVSQRSVSERVARADRLATALRLDLTEVGWQATMENYLGRVTKARILEAVREARGDEAADRIAHLKKMDMASEAEQLLDGSGWLPEALRTAGLTDGHQEQVAVIPIETATDIAAE</sequence>
<dbReference type="InterPro" id="IPR003115">
    <property type="entry name" value="ParB_N"/>
</dbReference>
<keyword evidence="5" id="KW-1185">Reference proteome</keyword>
<gene>
    <name evidence="4" type="ORF">HLH35_17160</name>
</gene>
<dbReference type="PANTHER" id="PTHR33375">
    <property type="entry name" value="CHROMOSOME-PARTITIONING PROTEIN PARB-RELATED"/>
    <property type="match status" value="1"/>
</dbReference>
<evidence type="ECO:0000259" key="3">
    <source>
        <dbReference type="SMART" id="SM00470"/>
    </source>
</evidence>
<comment type="similarity">
    <text evidence="1">Belongs to the ParB family.</text>
</comment>
<evidence type="ECO:0000256" key="2">
    <source>
        <dbReference type="SAM" id="MobiDB-lite"/>
    </source>
</evidence>
<name>A0A7W4J377_9PROT</name>
<dbReference type="PANTHER" id="PTHR33375:SF7">
    <property type="entry name" value="CHROMOSOME 2-PARTITIONING PROTEIN PARB-RELATED"/>
    <property type="match status" value="1"/>
</dbReference>
<dbReference type="GO" id="GO:0005694">
    <property type="term" value="C:chromosome"/>
    <property type="evidence" value="ECO:0007669"/>
    <property type="project" value="TreeGrafter"/>
</dbReference>
<evidence type="ECO:0000256" key="1">
    <source>
        <dbReference type="ARBA" id="ARBA00006295"/>
    </source>
</evidence>